<evidence type="ECO:0000256" key="1">
    <source>
        <dbReference type="ARBA" id="ARBA00022723"/>
    </source>
</evidence>
<feature type="region of interest" description="Disordered" evidence="4">
    <location>
        <begin position="839"/>
        <end position="887"/>
    </location>
</feature>
<dbReference type="GO" id="GO:0008270">
    <property type="term" value="F:zinc ion binding"/>
    <property type="evidence" value="ECO:0007669"/>
    <property type="project" value="UniProtKB-KW"/>
</dbReference>
<dbReference type="Pfam" id="PF21055">
    <property type="entry name" value="ZSWIM4-8_C"/>
    <property type="match status" value="1"/>
</dbReference>
<feature type="compositionally biased region" description="Basic residues" evidence="4">
    <location>
        <begin position="869"/>
        <end position="883"/>
    </location>
</feature>
<feature type="compositionally biased region" description="Low complexity" evidence="4">
    <location>
        <begin position="418"/>
        <end position="431"/>
    </location>
</feature>
<evidence type="ECO:0000256" key="3">
    <source>
        <dbReference type="ARBA" id="ARBA00022833"/>
    </source>
</evidence>
<keyword evidence="2" id="KW-0863">Zinc-finger</keyword>
<evidence type="ECO:0000256" key="2">
    <source>
        <dbReference type="ARBA" id="ARBA00022771"/>
    </source>
</evidence>
<reference evidence="6" key="1">
    <citation type="submission" date="2023-01" db="EMBL/GenBank/DDBJ databases">
        <title>Genome assembly of the deep-sea coral Lophelia pertusa.</title>
        <authorList>
            <person name="Herrera S."/>
            <person name="Cordes E."/>
        </authorList>
    </citation>
    <scope>NUCLEOTIDE SEQUENCE</scope>
    <source>
        <strain evidence="6">USNM1676648</strain>
        <tissue evidence="6">Polyp</tissue>
    </source>
</reference>
<feature type="domain" description="ZSWIM4-8 C-terminal" evidence="5">
    <location>
        <begin position="1219"/>
        <end position="1377"/>
    </location>
</feature>
<dbReference type="Proteomes" id="UP001163046">
    <property type="component" value="Unassembled WGS sequence"/>
</dbReference>
<dbReference type="PANTHER" id="PTHR22619:SF1">
    <property type="entry name" value="ZINC FINGER SWIM DOMAIN-CONTAINING PROTEIN 8"/>
    <property type="match status" value="1"/>
</dbReference>
<feature type="compositionally biased region" description="Basic and acidic residues" evidence="4">
    <location>
        <begin position="432"/>
        <end position="444"/>
    </location>
</feature>
<evidence type="ECO:0000313" key="6">
    <source>
        <dbReference type="EMBL" id="KAJ7380828.1"/>
    </source>
</evidence>
<feature type="compositionally biased region" description="Low complexity" evidence="4">
    <location>
        <begin position="1102"/>
        <end position="1119"/>
    </location>
</feature>
<dbReference type="InterPro" id="IPR048370">
    <property type="entry name" value="ZSWIM4-8_C"/>
</dbReference>
<organism evidence="6 7">
    <name type="scientific">Desmophyllum pertusum</name>
    <dbReference type="NCBI Taxonomy" id="174260"/>
    <lineage>
        <taxon>Eukaryota</taxon>
        <taxon>Metazoa</taxon>
        <taxon>Cnidaria</taxon>
        <taxon>Anthozoa</taxon>
        <taxon>Hexacorallia</taxon>
        <taxon>Scleractinia</taxon>
        <taxon>Caryophylliina</taxon>
        <taxon>Caryophylliidae</taxon>
        <taxon>Desmophyllum</taxon>
    </lineage>
</organism>
<feature type="compositionally biased region" description="Polar residues" evidence="4">
    <location>
        <begin position="767"/>
        <end position="782"/>
    </location>
</feature>
<feature type="compositionally biased region" description="Polar residues" evidence="4">
    <location>
        <begin position="851"/>
        <end position="862"/>
    </location>
</feature>
<comment type="caution">
    <text evidence="6">The sequence shown here is derived from an EMBL/GenBank/DDBJ whole genome shotgun (WGS) entry which is preliminary data.</text>
</comment>
<dbReference type="EMBL" id="MU826352">
    <property type="protein sequence ID" value="KAJ7380828.1"/>
    <property type="molecule type" value="Genomic_DNA"/>
</dbReference>
<evidence type="ECO:0000256" key="4">
    <source>
        <dbReference type="SAM" id="MobiDB-lite"/>
    </source>
</evidence>
<keyword evidence="1" id="KW-0479">Metal-binding</keyword>
<feature type="region of interest" description="Disordered" evidence="4">
    <location>
        <begin position="375"/>
        <end position="459"/>
    </location>
</feature>
<name>A0A9W9ZHT7_9CNID</name>
<sequence>MSHVVHFLGRGASHVIPPTAMSCFPGFLAAIEACSLNWTNVDIGVVPEEKSQQVHLPLTFRCARVYCTESPKDTESGLDENISTPLESVKESQGVNEENTSSALDDDNTPIPVQDINEDLVVLCARTEALHVHGYSNVAGKLAMKLAENILSDGNVSSHSDGGARNKNRGPGTTSFTSTILVKAAFLCNVLAEDLQCHHLAFRVGILGLEMPRQPARSKALEVKLSNQESDLVSLLKRLPLGPAELAVVREKAELLDRGQLWRGEAVLPIMLATFIFDVLCLSNGVTQAKRQGTGKLSTTTKDDEELGFNVALHALGMKGNAVENQYPMLCEGTRRQRGDLALGMLLHCRDDNSRIRQIMDVLLDKSRYDLPSVAGATQNKKKIESSDSQENKSEGSEASSNGAVKTRASLGVPNRRGSSGQNSSSTSDTDSSSKDSSGIDRCKPRGGIGRPPPQRLPTSVISVSVDDESGSSSGVDTDSVPVPVRVVEVCHANLLKGIRTAVVPDEGILHVDEPLSAALHASVPMQNVPYPHLEDPVLEALSCVSLSKQDVPNTDVAPLDESIKGVTDCTQDGPSKNTKDDAASTLYNLDKGVEAHNATPVDHTLRARCPLEDVAQVCVQVEDIPYKYGPIEDIPQVCGPVEDIPQVCGPVEDIPQVCSPVGVVPLISSPDVPPLLPSETLHPNRHLSAVSGLDANVLRLDETSDCSNTIRTDEVVPSTSCTERVSVTCFSGDRSELNQTTIPVIQDLSSEGDVSDIEPDFEESHSSAQHEVSNTSVSGNSLMNRDEKKVVELSPSAPFLEDEISGAAANVVVSSNTAFVCVDPDDEHYDEGGAAAAAAPLEAVEEHSSESGARGSTSASTEDTDRSQRRHRTRGRRRRRGGKSALYQATEAEAHFMFELAKTVLSKAGGNNSTSVFTQSASSDTQTGPHRLLQLCAFEIGLFALGLHNRTSPNWLSRTYSSHVSWISGQAMEIGHQAIALLLERWEGNLTPSEVASIADRASRSNDRAMVRAAAELGLSCLHMATTLNPVEIQRALSQCREEDSQLLDQACQAVESAARGGGVYPEVLFDVAKHWFHLHERNQASSNSASRPAKGESRSRSSLSRSSQSAASSSHSPPLSPFVSQMPQFTIPPNFPSIPPPLYTTPEQYVQQQMHQQVHQMMGHYPAYLSGGSSGYRSGSQSHYSYPFSRSLTGTQFSLSGAYAGLTPPPYQTTSGGMLALEFLSRRTSDDRPNVKFSRNPSCSDDIRWLCTLSAKLGTSHLQRFCVASLNAVVSPFILHDLALEAARHMARSNPAQLAANLRSPTISPLVQKSLTMYAQCIHYNLINISQSEYDDFVELLRHARGAFCMAPGGMTQFNELLQSIRWGHSKKKELWQMIMTGLAKA</sequence>
<keyword evidence="7" id="KW-1185">Reference proteome</keyword>
<feature type="compositionally biased region" description="Basic and acidic residues" evidence="4">
    <location>
        <begin position="382"/>
        <end position="396"/>
    </location>
</feature>
<protein>
    <submittedName>
        <fullName evidence="6">Zinc finger SWIM domain-containing protein 8</fullName>
    </submittedName>
</protein>
<proteinExistence type="predicted"/>
<dbReference type="PANTHER" id="PTHR22619">
    <property type="entry name" value="ZINC FINGER SWIM DOMAIN CONTAINING PROTEIN 4, 5, 6"/>
    <property type="match status" value="1"/>
</dbReference>
<dbReference type="OrthoDB" id="10013584at2759"/>
<feature type="region of interest" description="Disordered" evidence="4">
    <location>
        <begin position="1084"/>
        <end position="1128"/>
    </location>
</feature>
<feature type="region of interest" description="Disordered" evidence="4">
    <location>
        <begin position="71"/>
        <end position="110"/>
    </location>
</feature>
<gene>
    <name evidence="6" type="primary">ZSWIM8_1</name>
    <name evidence="6" type="ORF">OS493_007218</name>
</gene>
<evidence type="ECO:0000259" key="5">
    <source>
        <dbReference type="Pfam" id="PF21055"/>
    </source>
</evidence>
<keyword evidence="3" id="KW-0862">Zinc</keyword>
<evidence type="ECO:0000313" key="7">
    <source>
        <dbReference type="Proteomes" id="UP001163046"/>
    </source>
</evidence>
<feature type="compositionally biased region" description="Polar residues" evidence="4">
    <location>
        <begin position="81"/>
        <end position="103"/>
    </location>
</feature>
<accession>A0A9W9ZHT7</accession>
<dbReference type="GO" id="GO:0031462">
    <property type="term" value="C:Cul2-RING ubiquitin ligase complex"/>
    <property type="evidence" value="ECO:0007669"/>
    <property type="project" value="TreeGrafter"/>
</dbReference>
<feature type="region of interest" description="Disordered" evidence="4">
    <location>
        <begin position="751"/>
        <end position="782"/>
    </location>
</feature>